<sequence>MKALWYSVSTIMKIPMLEINIPLFIIREGKAFVAYTPALDLSTAGKTRKEAEKRFSQAVQIFFEETIKRGTLASALLDLGWQKTNRVWMPPIVVSNEMKSLTLHA</sequence>
<evidence type="ECO:0008006" key="3">
    <source>
        <dbReference type="Google" id="ProtNLM"/>
    </source>
</evidence>
<dbReference type="AlphaFoldDB" id="A0A1F6BXP5"/>
<proteinExistence type="predicted"/>
<gene>
    <name evidence="1" type="ORF">A3A21_02975</name>
</gene>
<dbReference type="SUPFAM" id="SSF143100">
    <property type="entry name" value="TTHA1013/TTHA0281-like"/>
    <property type="match status" value="1"/>
</dbReference>
<organism evidence="1 2">
    <name type="scientific">Candidatus Jorgensenbacteria bacterium RIFCSPLOWO2_01_FULL_45_25b</name>
    <dbReference type="NCBI Taxonomy" id="1798471"/>
    <lineage>
        <taxon>Bacteria</taxon>
        <taxon>Candidatus Joergenseniibacteriota</taxon>
    </lineage>
</organism>
<evidence type="ECO:0000313" key="1">
    <source>
        <dbReference type="EMBL" id="OGG41681.1"/>
    </source>
</evidence>
<dbReference type="Proteomes" id="UP000176996">
    <property type="component" value="Unassembled WGS sequence"/>
</dbReference>
<dbReference type="InterPro" id="IPR035069">
    <property type="entry name" value="TTHA1013/TTHA0281-like"/>
</dbReference>
<reference evidence="1 2" key="1">
    <citation type="journal article" date="2016" name="Nat. Commun.">
        <title>Thousands of microbial genomes shed light on interconnected biogeochemical processes in an aquifer system.</title>
        <authorList>
            <person name="Anantharaman K."/>
            <person name="Brown C.T."/>
            <person name="Hug L.A."/>
            <person name="Sharon I."/>
            <person name="Castelle C.J."/>
            <person name="Probst A.J."/>
            <person name="Thomas B.C."/>
            <person name="Singh A."/>
            <person name="Wilkins M.J."/>
            <person name="Karaoz U."/>
            <person name="Brodie E.L."/>
            <person name="Williams K.H."/>
            <person name="Hubbard S.S."/>
            <person name="Banfield J.F."/>
        </authorList>
    </citation>
    <scope>NUCLEOTIDE SEQUENCE [LARGE SCALE GENOMIC DNA]</scope>
</reference>
<evidence type="ECO:0000313" key="2">
    <source>
        <dbReference type="Proteomes" id="UP000176996"/>
    </source>
</evidence>
<comment type="caution">
    <text evidence="1">The sequence shown here is derived from an EMBL/GenBank/DDBJ whole genome shotgun (WGS) entry which is preliminary data.</text>
</comment>
<dbReference type="STRING" id="1798471.A3A21_02975"/>
<name>A0A1F6BXP5_9BACT</name>
<dbReference type="EMBL" id="MFKK01000011">
    <property type="protein sequence ID" value="OGG41681.1"/>
    <property type="molecule type" value="Genomic_DNA"/>
</dbReference>
<accession>A0A1F6BXP5</accession>
<protein>
    <recommendedName>
        <fullName evidence="3">HicB-like antitoxin of toxin-antitoxin system domain-containing protein</fullName>
    </recommendedName>
</protein>